<dbReference type="GO" id="GO:0006508">
    <property type="term" value="P:proteolysis"/>
    <property type="evidence" value="ECO:0007669"/>
    <property type="project" value="UniProtKB-KW"/>
</dbReference>
<reference evidence="12 13" key="1">
    <citation type="submission" date="2019-07" db="EMBL/GenBank/DDBJ databases">
        <title>Whole genome shotgun sequence of Marinococcus halophilus NBRC 102359.</title>
        <authorList>
            <person name="Hosoyama A."/>
            <person name="Uohara A."/>
            <person name="Ohji S."/>
            <person name="Ichikawa N."/>
        </authorList>
    </citation>
    <scope>NUCLEOTIDE SEQUENCE [LARGE SCALE GENOMIC DNA]</scope>
    <source>
        <strain evidence="12 13">NBRC 102359</strain>
    </source>
</reference>
<evidence type="ECO:0000256" key="2">
    <source>
        <dbReference type="ARBA" id="ARBA00022475"/>
    </source>
</evidence>
<evidence type="ECO:0000256" key="4">
    <source>
        <dbReference type="ARBA" id="ARBA00022692"/>
    </source>
</evidence>
<evidence type="ECO:0000256" key="7">
    <source>
        <dbReference type="ARBA" id="ARBA00022989"/>
    </source>
</evidence>
<dbReference type="PRINTS" id="PR00781">
    <property type="entry name" value="LIPOSIGPTASE"/>
</dbReference>
<comment type="caution">
    <text evidence="9">Lacks conserved residue(s) required for the propagation of feature annotation.</text>
</comment>
<comment type="function">
    <text evidence="9 10">This protein specifically catalyzes the removal of signal peptides from prolipoproteins.</text>
</comment>
<protein>
    <recommendedName>
        <fullName evidence="9">Lipoprotein signal peptidase</fullName>
        <ecNumber evidence="9">3.4.23.36</ecNumber>
    </recommendedName>
    <alternativeName>
        <fullName evidence="9">Prolipoprotein signal peptidase</fullName>
    </alternativeName>
    <alternativeName>
        <fullName evidence="9">Signal peptidase II</fullName>
        <shortName evidence="9">SPase II</shortName>
    </alternativeName>
</protein>
<feature type="transmembrane region" description="Helical" evidence="9">
    <location>
        <begin position="62"/>
        <end position="79"/>
    </location>
</feature>
<dbReference type="GO" id="GO:0005886">
    <property type="term" value="C:plasma membrane"/>
    <property type="evidence" value="ECO:0007669"/>
    <property type="project" value="UniProtKB-SubCell"/>
</dbReference>
<keyword evidence="5 9" id="KW-0064">Aspartyl protease</keyword>
<comment type="pathway">
    <text evidence="9">Protein modification; lipoprotein biosynthesis (signal peptide cleavage).</text>
</comment>
<keyword evidence="7 9" id="KW-1133">Transmembrane helix</keyword>
<dbReference type="UniPathway" id="UPA00665"/>
<evidence type="ECO:0000313" key="13">
    <source>
        <dbReference type="Proteomes" id="UP000321051"/>
    </source>
</evidence>
<keyword evidence="8 9" id="KW-0472">Membrane</keyword>
<feature type="transmembrane region" description="Helical" evidence="9">
    <location>
        <begin position="86"/>
        <end position="105"/>
    </location>
</feature>
<keyword evidence="6 9" id="KW-0378">Hydrolase</keyword>
<evidence type="ECO:0000256" key="5">
    <source>
        <dbReference type="ARBA" id="ARBA00022750"/>
    </source>
</evidence>
<comment type="similarity">
    <text evidence="1 9 11">Belongs to the peptidase A8 family.</text>
</comment>
<dbReference type="Proteomes" id="UP000321051">
    <property type="component" value="Unassembled WGS sequence"/>
</dbReference>
<dbReference type="EC" id="3.4.23.36" evidence="9"/>
<dbReference type="PANTHER" id="PTHR33695">
    <property type="entry name" value="LIPOPROTEIN SIGNAL PEPTIDASE"/>
    <property type="match status" value="1"/>
</dbReference>
<name>A0A510Y442_MARHA</name>
<comment type="subcellular location">
    <subcellularLocation>
        <location evidence="9">Cell membrane</location>
        <topology evidence="9">Multi-pass membrane protein</topology>
    </subcellularLocation>
</comment>
<evidence type="ECO:0000313" key="12">
    <source>
        <dbReference type="EMBL" id="GEK57327.1"/>
    </source>
</evidence>
<gene>
    <name evidence="9 12" type="primary">lspA</name>
    <name evidence="12" type="ORF">MHA01_02320</name>
</gene>
<keyword evidence="4 9" id="KW-0812">Transmembrane</keyword>
<dbReference type="STRING" id="1371.GCA_900166605_02374"/>
<dbReference type="HAMAP" id="MF_00161">
    <property type="entry name" value="LspA"/>
    <property type="match status" value="1"/>
</dbReference>
<keyword evidence="12" id="KW-0449">Lipoprotein</keyword>
<proteinExistence type="inferred from homology"/>
<feature type="active site" evidence="9">
    <location>
        <position position="115"/>
    </location>
</feature>
<evidence type="ECO:0000256" key="8">
    <source>
        <dbReference type="ARBA" id="ARBA00023136"/>
    </source>
</evidence>
<evidence type="ECO:0000256" key="10">
    <source>
        <dbReference type="RuleBase" id="RU000594"/>
    </source>
</evidence>
<dbReference type="Pfam" id="PF01252">
    <property type="entry name" value="Peptidase_A8"/>
    <property type="match status" value="1"/>
</dbReference>
<keyword evidence="2 9" id="KW-1003">Cell membrane</keyword>
<dbReference type="RefSeq" id="WP_079476107.1">
    <property type="nucleotide sequence ID" value="NZ_BJUN01000001.1"/>
</dbReference>
<comment type="caution">
    <text evidence="12">The sequence shown here is derived from an EMBL/GenBank/DDBJ whole genome shotgun (WGS) entry which is preliminary data.</text>
</comment>
<dbReference type="PROSITE" id="PS00855">
    <property type="entry name" value="SPASE_II"/>
    <property type="match status" value="1"/>
</dbReference>
<comment type="catalytic activity">
    <reaction evidence="9 10">
        <text>Release of signal peptides from bacterial membrane prolipoproteins. Hydrolyzes -Xaa-Yaa-Zaa-|-(S,diacylglyceryl)Cys-, in which Xaa is hydrophobic (preferably Leu), and Yaa (Ala or Ser) and Zaa (Gly or Ala) have small, neutral side chains.</text>
        <dbReference type="EC" id="3.4.23.36"/>
    </reaction>
</comment>
<dbReference type="NCBIfam" id="TIGR00077">
    <property type="entry name" value="lspA"/>
    <property type="match status" value="1"/>
</dbReference>
<evidence type="ECO:0000256" key="9">
    <source>
        <dbReference type="HAMAP-Rule" id="MF_00161"/>
    </source>
</evidence>
<sequence length="165" mass="18760">MKIIKWHYLLAALIVIFDQATKYIVAASMRVGESFEIVPSFLYLTSHRNEGAAFGILQGQRWFFILITIVVIAVVVYYLQQYGTLSFTFGIPLALVLGGAIGNFIDRILFGEVVDFIDVYLFAYNYPIFNVADAALTVGVAWLIIGMFLDERSRKKEETHEFTNR</sequence>
<evidence type="ECO:0000256" key="11">
    <source>
        <dbReference type="RuleBase" id="RU004181"/>
    </source>
</evidence>
<dbReference type="PANTHER" id="PTHR33695:SF1">
    <property type="entry name" value="LIPOPROTEIN SIGNAL PEPTIDASE"/>
    <property type="match status" value="1"/>
</dbReference>
<evidence type="ECO:0000256" key="1">
    <source>
        <dbReference type="ARBA" id="ARBA00006139"/>
    </source>
</evidence>
<dbReference type="GO" id="GO:0004190">
    <property type="term" value="F:aspartic-type endopeptidase activity"/>
    <property type="evidence" value="ECO:0007669"/>
    <property type="project" value="UniProtKB-UniRule"/>
</dbReference>
<feature type="transmembrane region" description="Helical" evidence="9">
    <location>
        <begin position="125"/>
        <end position="149"/>
    </location>
</feature>
<dbReference type="EMBL" id="BJUN01000001">
    <property type="protein sequence ID" value="GEK57327.1"/>
    <property type="molecule type" value="Genomic_DNA"/>
</dbReference>
<evidence type="ECO:0000256" key="3">
    <source>
        <dbReference type="ARBA" id="ARBA00022670"/>
    </source>
</evidence>
<dbReference type="AlphaFoldDB" id="A0A510Y442"/>
<accession>A0A510Y442</accession>
<dbReference type="InterPro" id="IPR001872">
    <property type="entry name" value="Peptidase_A8"/>
</dbReference>
<organism evidence="12 13">
    <name type="scientific">Marinococcus halophilus</name>
    <dbReference type="NCBI Taxonomy" id="1371"/>
    <lineage>
        <taxon>Bacteria</taxon>
        <taxon>Bacillati</taxon>
        <taxon>Bacillota</taxon>
        <taxon>Bacilli</taxon>
        <taxon>Bacillales</taxon>
        <taxon>Bacillaceae</taxon>
        <taxon>Marinococcus</taxon>
    </lineage>
</organism>
<evidence type="ECO:0000256" key="6">
    <source>
        <dbReference type="ARBA" id="ARBA00022801"/>
    </source>
</evidence>
<dbReference type="OrthoDB" id="9810259at2"/>
<feature type="active site" evidence="9">
    <location>
        <position position="133"/>
    </location>
</feature>
<keyword evidence="3 9" id="KW-0645">Protease</keyword>
<keyword evidence="13" id="KW-1185">Reference proteome</keyword>